<name>A0A1G7BLL2_NIADE</name>
<evidence type="ECO:0000313" key="2">
    <source>
        <dbReference type="Proteomes" id="UP000198757"/>
    </source>
</evidence>
<gene>
    <name evidence="1" type="ORF">SAMN04487894_13025</name>
</gene>
<protein>
    <recommendedName>
        <fullName evidence="3">DUF4998 domain-containing protein</fullName>
    </recommendedName>
</protein>
<evidence type="ECO:0008006" key="3">
    <source>
        <dbReference type="Google" id="ProtNLM"/>
    </source>
</evidence>
<dbReference type="AlphaFoldDB" id="A0A1G7BLL2"/>
<keyword evidence="2" id="KW-1185">Reference proteome</keyword>
<dbReference type="RefSeq" id="WP_090393555.1">
    <property type="nucleotide sequence ID" value="NZ_FMZO01000030.1"/>
</dbReference>
<organism evidence="1 2">
    <name type="scientific">Niabella drilacis (strain DSM 25811 / CCM 8410 / CCUG 62505 / LMG 26954 / E90)</name>
    <dbReference type="NCBI Taxonomy" id="1285928"/>
    <lineage>
        <taxon>Bacteria</taxon>
        <taxon>Pseudomonadati</taxon>
        <taxon>Bacteroidota</taxon>
        <taxon>Chitinophagia</taxon>
        <taxon>Chitinophagales</taxon>
        <taxon>Chitinophagaceae</taxon>
        <taxon>Niabella</taxon>
    </lineage>
</organism>
<dbReference type="Pfam" id="PF16389">
    <property type="entry name" value="DUF4998"/>
    <property type="match status" value="1"/>
</dbReference>
<dbReference type="STRING" id="1285928.SAMN04487894_13025"/>
<dbReference type="InterPro" id="IPR013783">
    <property type="entry name" value="Ig-like_fold"/>
</dbReference>
<sequence length="124" mass="13689">MKYIFGFLLAVTGCMLSCSKMEDMHRKYLQDGELHYVGAPYDVGITPLVKGVRIRFAKTADPTVLKYIIYWNNRDNSQDVNPTDSPVESVDLEGLASGNYSFELIAVDGAGNRSKTVYAAGVVE</sequence>
<dbReference type="Gene3D" id="2.60.40.10">
    <property type="entry name" value="Immunoglobulins"/>
    <property type="match status" value="1"/>
</dbReference>
<evidence type="ECO:0000313" key="1">
    <source>
        <dbReference type="EMBL" id="SDE27165.1"/>
    </source>
</evidence>
<dbReference type="EMBL" id="FMZO01000030">
    <property type="protein sequence ID" value="SDE27165.1"/>
    <property type="molecule type" value="Genomic_DNA"/>
</dbReference>
<reference evidence="2" key="1">
    <citation type="submission" date="2016-10" db="EMBL/GenBank/DDBJ databases">
        <authorList>
            <person name="Varghese N."/>
            <person name="Submissions S."/>
        </authorList>
    </citation>
    <scope>NUCLEOTIDE SEQUENCE [LARGE SCALE GENOMIC DNA]</scope>
    <source>
        <strain evidence="2">DSM 25811 / CCM 8410 / LMG 26954 / E90</strain>
    </source>
</reference>
<proteinExistence type="predicted"/>
<dbReference type="OrthoDB" id="740324at2"/>
<accession>A0A1G7BLL2</accession>
<dbReference type="Proteomes" id="UP000198757">
    <property type="component" value="Unassembled WGS sequence"/>
</dbReference>